<proteinExistence type="predicted"/>
<keyword evidence="2" id="KW-0472">Membrane</keyword>
<keyword evidence="2" id="KW-0812">Transmembrane</keyword>
<evidence type="ECO:0000256" key="2">
    <source>
        <dbReference type="SAM" id="Phobius"/>
    </source>
</evidence>
<dbReference type="Pfam" id="PF00873">
    <property type="entry name" value="ACR_tran"/>
    <property type="match status" value="1"/>
</dbReference>
<feature type="compositionally biased region" description="Polar residues" evidence="1">
    <location>
        <begin position="197"/>
        <end position="206"/>
    </location>
</feature>
<dbReference type="EMBL" id="AFJL02000184">
    <property type="protein sequence ID" value="EMY03407.1"/>
    <property type="molecule type" value="Genomic_DNA"/>
</dbReference>
<organism evidence="3 4">
    <name type="scientific">Leptospira interrogans str. 2002000626</name>
    <dbReference type="NCBI Taxonomy" id="996803"/>
    <lineage>
        <taxon>Bacteria</taxon>
        <taxon>Pseudomonadati</taxon>
        <taxon>Spirochaetota</taxon>
        <taxon>Spirochaetia</taxon>
        <taxon>Leptospirales</taxon>
        <taxon>Leptospiraceae</taxon>
        <taxon>Leptospira</taxon>
    </lineage>
</organism>
<evidence type="ECO:0000256" key="1">
    <source>
        <dbReference type="SAM" id="MobiDB-lite"/>
    </source>
</evidence>
<sequence length="223" mass="24437">MGTRLAIVIPLTVGIIFGVLYLLYKNLKYVYVALACIPLSLVGGIYALLLRGYYFNVSGGVGFISLFGIATMAGVLFVSRTNHLLHEDDEISVREAVKKAAVIQLRPMLMTILLALLGLIPATLASGVGSDVQRPLATVIVGGLFSALFLVLTVLPSLYLILVGERDYVPKKQNLEPYSYLDQYPLEEYESEELDVSTETKSSSNLGKEKKTSDKKTKKKKKS</sequence>
<dbReference type="AlphaFoldDB" id="A0A829CZC7"/>
<reference evidence="3 4" key="1">
    <citation type="submission" date="2013-02" db="EMBL/GenBank/DDBJ databases">
        <authorList>
            <person name="Harkins D.M."/>
            <person name="Durkin A.S."/>
            <person name="Brinkac L.M."/>
            <person name="Haft D.H."/>
            <person name="Selengut J.D."/>
            <person name="Sanka R."/>
            <person name="DePew J."/>
            <person name="Purushe J."/>
            <person name="Whelen A.C."/>
            <person name="Vinetz J.M."/>
            <person name="Sutton G.G."/>
            <person name="Nierman W.C."/>
            <person name="Fouts D.E."/>
        </authorList>
    </citation>
    <scope>NUCLEOTIDE SEQUENCE [LARGE SCALE GENOMIC DNA]</scope>
    <source>
        <strain evidence="3 4">2002000626</strain>
    </source>
</reference>
<dbReference type="GO" id="GO:0042910">
    <property type="term" value="F:xenobiotic transmembrane transporter activity"/>
    <property type="evidence" value="ECO:0007669"/>
    <property type="project" value="TreeGrafter"/>
</dbReference>
<dbReference type="PANTHER" id="PTHR32063:SF17">
    <property type="entry name" value="CATION EFFLUX SYSTEM PROTEIN"/>
    <property type="match status" value="1"/>
</dbReference>
<feature type="region of interest" description="Disordered" evidence="1">
    <location>
        <begin position="190"/>
        <end position="223"/>
    </location>
</feature>
<comment type="caution">
    <text evidence="3">The sequence shown here is derived from an EMBL/GenBank/DDBJ whole genome shotgun (WGS) entry which is preliminary data.</text>
</comment>
<feature type="transmembrane region" description="Helical" evidence="2">
    <location>
        <begin position="29"/>
        <end position="49"/>
    </location>
</feature>
<feature type="transmembrane region" description="Helical" evidence="2">
    <location>
        <begin position="136"/>
        <end position="162"/>
    </location>
</feature>
<dbReference type="InterPro" id="IPR001036">
    <property type="entry name" value="Acrflvin-R"/>
</dbReference>
<gene>
    <name evidence="3" type="ORF">LEP1GSC029_5037</name>
</gene>
<evidence type="ECO:0000313" key="4">
    <source>
        <dbReference type="Proteomes" id="UP000012329"/>
    </source>
</evidence>
<feature type="transmembrane region" description="Helical" evidence="2">
    <location>
        <begin position="55"/>
        <end position="78"/>
    </location>
</feature>
<evidence type="ECO:0000313" key="3">
    <source>
        <dbReference type="EMBL" id="EMY03407.1"/>
    </source>
</evidence>
<dbReference type="SUPFAM" id="SSF82866">
    <property type="entry name" value="Multidrug efflux transporter AcrB transmembrane domain"/>
    <property type="match status" value="1"/>
</dbReference>
<keyword evidence="2" id="KW-1133">Transmembrane helix</keyword>
<feature type="transmembrane region" description="Helical" evidence="2">
    <location>
        <begin position="108"/>
        <end position="130"/>
    </location>
</feature>
<dbReference type="GO" id="GO:0005886">
    <property type="term" value="C:plasma membrane"/>
    <property type="evidence" value="ECO:0007669"/>
    <property type="project" value="TreeGrafter"/>
</dbReference>
<dbReference type="Gene3D" id="1.20.1640.10">
    <property type="entry name" value="Multidrug efflux transporter AcrB transmembrane domain"/>
    <property type="match status" value="1"/>
</dbReference>
<feature type="transmembrane region" description="Helical" evidence="2">
    <location>
        <begin position="6"/>
        <end position="24"/>
    </location>
</feature>
<dbReference type="PANTHER" id="PTHR32063">
    <property type="match status" value="1"/>
</dbReference>
<dbReference type="Proteomes" id="UP000012329">
    <property type="component" value="Unassembled WGS sequence"/>
</dbReference>
<accession>A0A829CZC7</accession>
<name>A0A829CZC7_LEPIR</name>
<protein>
    <submittedName>
        <fullName evidence="3">MMPL domain protein</fullName>
    </submittedName>
</protein>